<gene>
    <name evidence="2" type="ORF">HAX54_005066</name>
</gene>
<comment type="caution">
    <text evidence="2">The sequence shown here is derived from an EMBL/GenBank/DDBJ whole genome shotgun (WGS) entry which is preliminary data.</text>
</comment>
<proteinExistence type="predicted"/>
<feature type="compositionally biased region" description="Basic and acidic residues" evidence="1">
    <location>
        <begin position="76"/>
        <end position="87"/>
    </location>
</feature>
<name>A0ABS8T986_DATST</name>
<feature type="compositionally biased region" description="Basic and acidic residues" evidence="1">
    <location>
        <begin position="96"/>
        <end position="117"/>
    </location>
</feature>
<dbReference type="Proteomes" id="UP000823775">
    <property type="component" value="Unassembled WGS sequence"/>
</dbReference>
<evidence type="ECO:0000313" key="3">
    <source>
        <dbReference type="Proteomes" id="UP000823775"/>
    </source>
</evidence>
<evidence type="ECO:0000256" key="1">
    <source>
        <dbReference type="SAM" id="MobiDB-lite"/>
    </source>
</evidence>
<accession>A0ABS8T986</accession>
<evidence type="ECO:0000313" key="2">
    <source>
        <dbReference type="EMBL" id="MCD7467556.1"/>
    </source>
</evidence>
<feature type="region of interest" description="Disordered" evidence="1">
    <location>
        <begin position="76"/>
        <end position="117"/>
    </location>
</feature>
<organism evidence="2 3">
    <name type="scientific">Datura stramonium</name>
    <name type="common">Jimsonweed</name>
    <name type="synonym">Common thornapple</name>
    <dbReference type="NCBI Taxonomy" id="4076"/>
    <lineage>
        <taxon>Eukaryota</taxon>
        <taxon>Viridiplantae</taxon>
        <taxon>Streptophyta</taxon>
        <taxon>Embryophyta</taxon>
        <taxon>Tracheophyta</taxon>
        <taxon>Spermatophyta</taxon>
        <taxon>Magnoliopsida</taxon>
        <taxon>eudicotyledons</taxon>
        <taxon>Gunneridae</taxon>
        <taxon>Pentapetalae</taxon>
        <taxon>asterids</taxon>
        <taxon>lamiids</taxon>
        <taxon>Solanales</taxon>
        <taxon>Solanaceae</taxon>
        <taxon>Solanoideae</taxon>
        <taxon>Datureae</taxon>
        <taxon>Datura</taxon>
    </lineage>
</organism>
<dbReference type="EMBL" id="JACEIK010001244">
    <property type="protein sequence ID" value="MCD7467556.1"/>
    <property type="molecule type" value="Genomic_DNA"/>
</dbReference>
<reference evidence="2 3" key="1">
    <citation type="journal article" date="2021" name="BMC Genomics">
        <title>Datura genome reveals duplications of psychoactive alkaloid biosynthetic genes and high mutation rate following tissue culture.</title>
        <authorList>
            <person name="Rajewski A."/>
            <person name="Carter-House D."/>
            <person name="Stajich J."/>
            <person name="Litt A."/>
        </authorList>
    </citation>
    <scope>NUCLEOTIDE SEQUENCE [LARGE SCALE GENOMIC DNA]</scope>
    <source>
        <strain evidence="2">AR-01</strain>
    </source>
</reference>
<keyword evidence="3" id="KW-1185">Reference proteome</keyword>
<sequence>MKILDVDFVGSRFSGCNNEEPSKRITRKGSTMFLLMIKGLNFQYQCSRTSCEDGLDHRDHCLSIIRRTYRERATLAENLKADSDKNPHGTSTSPSKDNKVVKKEIVDKSEDNTHADKKENLNEDITFKNQVYDNINGRVERFKFIRT</sequence>
<protein>
    <submittedName>
        <fullName evidence="2">Uncharacterized protein</fullName>
    </submittedName>
</protein>